<dbReference type="SUPFAM" id="SSF46785">
    <property type="entry name" value="Winged helix' DNA-binding domain"/>
    <property type="match status" value="1"/>
</dbReference>
<keyword evidence="3 5" id="KW-0500">Molybdenum</keyword>
<dbReference type="EMBL" id="CP017111">
    <property type="protein sequence ID" value="AOO66427.1"/>
    <property type="molecule type" value="Genomic_DNA"/>
</dbReference>
<dbReference type="RefSeq" id="WP_069478962.1">
    <property type="nucleotide sequence ID" value="NZ_CP017111.1"/>
</dbReference>
<evidence type="ECO:0000256" key="2">
    <source>
        <dbReference type="ARBA" id="ARBA00022448"/>
    </source>
</evidence>
<evidence type="ECO:0000256" key="4">
    <source>
        <dbReference type="ARBA" id="ARBA00022737"/>
    </source>
</evidence>
<organism evidence="7 8">
    <name type="scientific">Sulfurospirillum halorespirans DSM 13726</name>
    <dbReference type="NCBI Taxonomy" id="1193502"/>
    <lineage>
        <taxon>Bacteria</taxon>
        <taxon>Pseudomonadati</taxon>
        <taxon>Campylobacterota</taxon>
        <taxon>Epsilonproteobacteria</taxon>
        <taxon>Campylobacterales</taxon>
        <taxon>Sulfurospirillaceae</taxon>
        <taxon>Sulfurospirillum</taxon>
    </lineage>
</organism>
<dbReference type="SUPFAM" id="SSF50331">
    <property type="entry name" value="MOP-like"/>
    <property type="match status" value="2"/>
</dbReference>
<dbReference type="STRING" id="1193502.SHALO_2669"/>
<comment type="similarity">
    <text evidence="1 5">Belongs to the ModE family.</text>
</comment>
<keyword evidence="2 5" id="KW-0813">Transport</keyword>
<dbReference type="PIRSF" id="PIRSF005763">
    <property type="entry name" value="Txn_reg_ModE"/>
    <property type="match status" value="1"/>
</dbReference>
<dbReference type="Gene3D" id="1.10.10.10">
    <property type="entry name" value="Winged helix-like DNA-binding domain superfamily/Winged helix DNA-binding domain"/>
    <property type="match status" value="1"/>
</dbReference>
<dbReference type="InterPro" id="IPR004606">
    <property type="entry name" value="Mop_domain"/>
</dbReference>
<dbReference type="NCBIfam" id="TIGR00638">
    <property type="entry name" value="Mop"/>
    <property type="match status" value="1"/>
</dbReference>
<dbReference type="InterPro" id="IPR005116">
    <property type="entry name" value="Transp-assoc_OB_typ1"/>
</dbReference>
<dbReference type="Proteomes" id="UP000094609">
    <property type="component" value="Chromosome"/>
</dbReference>
<dbReference type="GO" id="GO:0015689">
    <property type="term" value="P:molybdate ion transport"/>
    <property type="evidence" value="ECO:0007669"/>
    <property type="project" value="UniProtKB-UniRule"/>
</dbReference>
<dbReference type="InterPro" id="IPR016462">
    <property type="entry name" value="ModE"/>
</dbReference>
<dbReference type="InterPro" id="IPR036388">
    <property type="entry name" value="WH-like_DNA-bd_sf"/>
</dbReference>
<dbReference type="GO" id="GO:0030151">
    <property type="term" value="F:molybdenum ion binding"/>
    <property type="evidence" value="ECO:0007669"/>
    <property type="project" value="UniProtKB-UniRule"/>
</dbReference>
<dbReference type="PROSITE" id="PS51866">
    <property type="entry name" value="MOP"/>
    <property type="match status" value="2"/>
</dbReference>
<dbReference type="PANTHER" id="PTHR30432:SF1">
    <property type="entry name" value="DNA-BINDING TRANSCRIPTIONAL DUAL REGULATOR MODE"/>
    <property type="match status" value="1"/>
</dbReference>
<keyword evidence="4" id="KW-0677">Repeat</keyword>
<reference evidence="8" key="1">
    <citation type="submission" date="2016-08" db="EMBL/GenBank/DDBJ databases">
        <title>Complete genome sequence of the organohalide-respiring Epsilonproteobacterium Sulfurospirillum halorespirans.</title>
        <authorList>
            <person name="Goris T."/>
            <person name="Zimmermann J."/>
            <person name="Schenz B."/>
            <person name="Lemos M."/>
            <person name="Hackermueller J."/>
            <person name="Diekert G."/>
        </authorList>
    </citation>
    <scope>NUCLEOTIDE SEQUENCE [LARGE SCALE GENOMIC DNA]</scope>
    <source>
        <strain>DSM 13726</strain>
        <strain evidence="8">PCE-M2</strain>
    </source>
</reference>
<evidence type="ECO:0000313" key="7">
    <source>
        <dbReference type="EMBL" id="AOO66427.1"/>
    </source>
</evidence>
<accession>A0A1D7TN62</accession>
<gene>
    <name evidence="7" type="ORF">SHALO_2669</name>
</gene>
<dbReference type="InterPro" id="IPR051815">
    <property type="entry name" value="Molybdate_resp_trans_reg"/>
</dbReference>
<evidence type="ECO:0000256" key="5">
    <source>
        <dbReference type="PIRNR" id="PIRNR005763"/>
    </source>
</evidence>
<dbReference type="KEGG" id="shal:SHALO_2669"/>
<dbReference type="Gene3D" id="2.40.50.100">
    <property type="match status" value="2"/>
</dbReference>
<dbReference type="Pfam" id="PF03459">
    <property type="entry name" value="TOBE"/>
    <property type="match status" value="2"/>
</dbReference>
<keyword evidence="8" id="KW-1185">Reference proteome</keyword>
<evidence type="ECO:0000259" key="6">
    <source>
        <dbReference type="PROSITE" id="PS51866"/>
    </source>
</evidence>
<proteinExistence type="inferred from homology"/>
<protein>
    <submittedName>
        <fullName evidence="7">ModE-like regulatory protein</fullName>
    </submittedName>
</protein>
<feature type="domain" description="Mop" evidence="6">
    <location>
        <begin position="191"/>
        <end position="257"/>
    </location>
</feature>
<evidence type="ECO:0000313" key="8">
    <source>
        <dbReference type="Proteomes" id="UP000094609"/>
    </source>
</evidence>
<name>A0A1D7TN62_9BACT</name>
<evidence type="ECO:0000256" key="3">
    <source>
        <dbReference type="ARBA" id="ARBA00022505"/>
    </source>
</evidence>
<dbReference type="AlphaFoldDB" id="A0A1D7TN62"/>
<dbReference type="PANTHER" id="PTHR30432">
    <property type="entry name" value="TRANSCRIPTIONAL REGULATOR MODE"/>
    <property type="match status" value="1"/>
</dbReference>
<dbReference type="InterPro" id="IPR036390">
    <property type="entry name" value="WH_DNA-bd_sf"/>
</dbReference>
<feature type="domain" description="Mop" evidence="6">
    <location>
        <begin position="121"/>
        <end position="187"/>
    </location>
</feature>
<evidence type="ECO:0000256" key="1">
    <source>
        <dbReference type="ARBA" id="ARBA00008110"/>
    </source>
</evidence>
<dbReference type="PATRIC" id="fig|1193502.14.peg.2702"/>
<sequence length="257" mass="27840">MLEARLWMKKSDKNFLGKGRIELLENIREFGSIHAAAKAMKMSYKAAWDSVDAMNNLSEIPLVLKTSGGKGGGGTIITPKGEEVIAAFHNLQAKHQQFLDLFANSDDLLTIVQTLSRLSLKLSARNQLIGTISAISEDAVNVAIELTIKAADKIYSSITKNSYQELGLHLGESAIAIIKASSVLLSKTKPTIACENLLKGTIIQILSDTSNTEVTLELESKSTITATITNDAFEPLNLKINEEAYAFFKASNVILGV</sequence>
<dbReference type="InterPro" id="IPR008995">
    <property type="entry name" value="Mo/tungstate-bd_C_term_dom"/>
</dbReference>
<dbReference type="GO" id="GO:0006355">
    <property type="term" value="P:regulation of DNA-templated transcription"/>
    <property type="evidence" value="ECO:0007669"/>
    <property type="project" value="InterPro"/>
</dbReference>